<dbReference type="OrthoDB" id="448448at2759"/>
<dbReference type="SMART" id="SM00487">
    <property type="entry name" value="DEXDc"/>
    <property type="match status" value="1"/>
</dbReference>
<dbReference type="EMBL" id="KE647137">
    <property type="protein sequence ID" value="EQB61470.1"/>
    <property type="molecule type" value="Genomic_DNA"/>
</dbReference>
<dbReference type="VEuPathDB" id="MicrosporidiaDB:NAPIS_ORF00964"/>
<dbReference type="GO" id="GO:0003677">
    <property type="term" value="F:DNA binding"/>
    <property type="evidence" value="ECO:0007669"/>
    <property type="project" value="InterPro"/>
</dbReference>
<dbReference type="InterPro" id="IPR038718">
    <property type="entry name" value="SNF2-like_sf"/>
</dbReference>
<evidence type="ECO:0000259" key="3">
    <source>
        <dbReference type="PROSITE" id="PS51192"/>
    </source>
</evidence>
<keyword evidence="2" id="KW-0067">ATP-binding</keyword>
<dbReference type="PROSITE" id="PS51192">
    <property type="entry name" value="HELICASE_ATP_BIND_1"/>
    <property type="match status" value="1"/>
</dbReference>
<keyword evidence="1" id="KW-0547">Nucleotide-binding</keyword>
<keyword evidence="4" id="KW-0378">Hydrolase</keyword>
<evidence type="ECO:0000313" key="4">
    <source>
        <dbReference type="EMBL" id="EQB61470.1"/>
    </source>
</evidence>
<dbReference type="Gene3D" id="3.40.50.10810">
    <property type="entry name" value="Tandem AAA-ATPase domain"/>
    <property type="match status" value="1"/>
</dbReference>
<dbReference type="GO" id="GO:0017025">
    <property type="term" value="F:TBP-class protein binding"/>
    <property type="evidence" value="ECO:0007669"/>
    <property type="project" value="InterPro"/>
</dbReference>
<dbReference type="InterPro" id="IPR014001">
    <property type="entry name" value="Helicase_ATP-bd"/>
</dbReference>
<evidence type="ECO:0000313" key="5">
    <source>
        <dbReference type="Proteomes" id="UP000053780"/>
    </source>
</evidence>
<dbReference type="InterPro" id="IPR000330">
    <property type="entry name" value="SNF2_N"/>
</dbReference>
<evidence type="ECO:0000256" key="2">
    <source>
        <dbReference type="ARBA" id="ARBA00022840"/>
    </source>
</evidence>
<dbReference type="SUPFAM" id="SSF52540">
    <property type="entry name" value="P-loop containing nucleoside triphosphate hydrolases"/>
    <property type="match status" value="1"/>
</dbReference>
<sequence length="332" mass="39304">MKFLYEESYEKKSILILKGFISKINFLEDFIEKLFSDFDFLILEQLIENIDHSFYPLFVKPLLKQISLSENQKIASKLFSFIIPKLNFRINSYISEKWKLKIIEQKKDLESLLDSNKIANYTIKCPTVAVLRKYQSDGIKWINFLYKFGLNGILADDMGLGKTMQVLTFLCSEIYNTDRKALIICPSSLTGHWEYEILKFFPNFKPLCYKKNKKLDFDLLITSYDSFRNDYCNFIDEDWFYVIFDEGHILRNSNTLLYQRISKIKSSRRLILTGTPIHNSVEDLVSLFNLLMPNYLGNVKDIPYMNSKMSDSEIHEIHNQLEILNKKHFHLY</sequence>
<dbReference type="InterPro" id="IPR027417">
    <property type="entry name" value="P-loop_NTPase"/>
</dbReference>
<dbReference type="PANTHER" id="PTHR36498">
    <property type="entry name" value="TATA-BINDING PROTEIN-ASSOCIATED FACTOR 172"/>
    <property type="match status" value="1"/>
</dbReference>
<feature type="domain" description="Helicase ATP-binding" evidence="3">
    <location>
        <begin position="143"/>
        <end position="294"/>
    </location>
</feature>
<dbReference type="PANTHER" id="PTHR36498:SF1">
    <property type="entry name" value="TATA-BINDING PROTEIN-ASSOCIATED FACTOR 172"/>
    <property type="match status" value="1"/>
</dbReference>
<keyword evidence="5" id="KW-1185">Reference proteome</keyword>
<gene>
    <name evidence="4" type="ORF">NAPIS_ORF00964</name>
</gene>
<dbReference type="Pfam" id="PF00176">
    <property type="entry name" value="SNF2-rel_dom"/>
    <property type="match status" value="1"/>
</dbReference>
<protein>
    <submittedName>
        <fullName evidence="4">Putative helicase mot1</fullName>
    </submittedName>
</protein>
<proteinExistence type="predicted"/>
<dbReference type="InterPro" id="IPR044972">
    <property type="entry name" value="Mot1"/>
</dbReference>
<dbReference type="AlphaFoldDB" id="T0MKJ7"/>
<accession>T0MKJ7</accession>
<dbReference type="GO" id="GO:0004386">
    <property type="term" value="F:helicase activity"/>
    <property type="evidence" value="ECO:0007669"/>
    <property type="project" value="UniProtKB-KW"/>
</dbReference>
<dbReference type="HOGENOM" id="CLU_072372_0_0_1"/>
<dbReference type="GO" id="GO:0016887">
    <property type="term" value="F:ATP hydrolysis activity"/>
    <property type="evidence" value="ECO:0007669"/>
    <property type="project" value="InterPro"/>
</dbReference>
<evidence type="ECO:0000256" key="1">
    <source>
        <dbReference type="ARBA" id="ARBA00022741"/>
    </source>
</evidence>
<keyword evidence="4" id="KW-0347">Helicase</keyword>
<organism evidence="4 5">
    <name type="scientific">Vairimorpha apis BRL 01</name>
    <dbReference type="NCBI Taxonomy" id="1037528"/>
    <lineage>
        <taxon>Eukaryota</taxon>
        <taxon>Fungi</taxon>
        <taxon>Fungi incertae sedis</taxon>
        <taxon>Microsporidia</taxon>
        <taxon>Nosematidae</taxon>
        <taxon>Vairimorpha</taxon>
    </lineage>
</organism>
<dbReference type="Proteomes" id="UP000053780">
    <property type="component" value="Unassembled WGS sequence"/>
</dbReference>
<dbReference type="GO" id="GO:0005524">
    <property type="term" value="F:ATP binding"/>
    <property type="evidence" value="ECO:0007669"/>
    <property type="project" value="InterPro"/>
</dbReference>
<reference evidence="4 5" key="1">
    <citation type="journal article" date="2013" name="BMC Genomics">
        <title>Genome sequencing and comparative genomics of honey bee microsporidia, Nosema apis reveal novel insights into host-parasite interactions.</title>
        <authorList>
            <person name="Chen Yp."/>
            <person name="Pettis J.S."/>
            <person name="Zhao Y."/>
            <person name="Liu X."/>
            <person name="Tallon L.J."/>
            <person name="Sadzewicz L.D."/>
            <person name="Li R."/>
            <person name="Zheng H."/>
            <person name="Huang S."/>
            <person name="Zhang X."/>
            <person name="Hamilton M.C."/>
            <person name="Pernal S.F."/>
            <person name="Melathopoulos A.P."/>
            <person name="Yan X."/>
            <person name="Evans J.D."/>
        </authorList>
    </citation>
    <scope>NUCLEOTIDE SEQUENCE [LARGE SCALE GENOMIC DNA]</scope>
    <source>
        <strain evidence="4 5">BRL 01</strain>
    </source>
</reference>
<name>T0MKJ7_9MICR</name>